<organism evidence="8 9">
    <name type="scientific">Symbiodinium necroappetens</name>
    <dbReference type="NCBI Taxonomy" id="1628268"/>
    <lineage>
        <taxon>Eukaryota</taxon>
        <taxon>Sar</taxon>
        <taxon>Alveolata</taxon>
        <taxon>Dinophyceae</taxon>
        <taxon>Suessiales</taxon>
        <taxon>Symbiodiniaceae</taxon>
        <taxon>Symbiodinium</taxon>
    </lineage>
</organism>
<dbReference type="AlphaFoldDB" id="A0A812VAC2"/>
<evidence type="ECO:0000259" key="7">
    <source>
        <dbReference type="Pfam" id="PF00909"/>
    </source>
</evidence>
<dbReference type="GO" id="GO:0008519">
    <property type="term" value="F:ammonium channel activity"/>
    <property type="evidence" value="ECO:0007669"/>
    <property type="project" value="InterPro"/>
</dbReference>
<evidence type="ECO:0000313" key="9">
    <source>
        <dbReference type="Proteomes" id="UP000601435"/>
    </source>
</evidence>
<evidence type="ECO:0000256" key="1">
    <source>
        <dbReference type="ARBA" id="ARBA00004141"/>
    </source>
</evidence>
<dbReference type="GO" id="GO:0016020">
    <property type="term" value="C:membrane"/>
    <property type="evidence" value="ECO:0007669"/>
    <property type="project" value="UniProtKB-SubCell"/>
</dbReference>
<keyword evidence="4 6" id="KW-0472">Membrane</keyword>
<dbReference type="SUPFAM" id="SSF111352">
    <property type="entry name" value="Ammonium transporter"/>
    <property type="match status" value="1"/>
</dbReference>
<feature type="transmembrane region" description="Helical" evidence="6">
    <location>
        <begin position="35"/>
        <end position="60"/>
    </location>
</feature>
<feature type="domain" description="Ammonium transporter AmtB-like" evidence="7">
    <location>
        <begin position="45"/>
        <end position="161"/>
    </location>
</feature>
<comment type="subcellular location">
    <subcellularLocation>
        <location evidence="1">Membrane</location>
        <topology evidence="1">Multi-pass membrane protein</topology>
    </subcellularLocation>
</comment>
<evidence type="ECO:0000256" key="6">
    <source>
        <dbReference type="SAM" id="Phobius"/>
    </source>
</evidence>
<keyword evidence="2 6" id="KW-0812">Transmembrane</keyword>
<evidence type="ECO:0000256" key="4">
    <source>
        <dbReference type="ARBA" id="ARBA00023136"/>
    </source>
</evidence>
<dbReference type="InterPro" id="IPR029020">
    <property type="entry name" value="Ammonium/urea_transptr"/>
</dbReference>
<dbReference type="EMBL" id="CAJNJA010028569">
    <property type="protein sequence ID" value="CAE7606074.1"/>
    <property type="molecule type" value="Genomic_DNA"/>
</dbReference>
<dbReference type="Proteomes" id="UP000601435">
    <property type="component" value="Unassembled WGS sequence"/>
</dbReference>
<name>A0A812VAC2_9DINO</name>
<feature type="region of interest" description="Disordered" evidence="5">
    <location>
        <begin position="153"/>
        <end position="176"/>
    </location>
</feature>
<reference evidence="8" key="1">
    <citation type="submission" date="2021-02" db="EMBL/GenBank/DDBJ databases">
        <authorList>
            <person name="Dougan E. K."/>
            <person name="Rhodes N."/>
            <person name="Thang M."/>
            <person name="Chan C."/>
        </authorList>
    </citation>
    <scope>NUCLEOTIDE SEQUENCE</scope>
</reference>
<dbReference type="OrthoDB" id="534912at2759"/>
<evidence type="ECO:0000256" key="2">
    <source>
        <dbReference type="ARBA" id="ARBA00022692"/>
    </source>
</evidence>
<keyword evidence="9" id="KW-1185">Reference proteome</keyword>
<protein>
    <submittedName>
        <fullName evidence="8">AMT1-1 protein</fullName>
    </submittedName>
</protein>
<dbReference type="InterPro" id="IPR024041">
    <property type="entry name" value="NH4_transpt_AmtB-like_dom"/>
</dbReference>
<comment type="caution">
    <text evidence="8">The sequence shown here is derived from an EMBL/GenBank/DDBJ whole genome shotgun (WGS) entry which is preliminary data.</text>
</comment>
<dbReference type="Gene3D" id="1.10.3430.10">
    <property type="entry name" value="Ammonium transporter AmtB like domains"/>
    <property type="match status" value="1"/>
</dbReference>
<dbReference type="Pfam" id="PF00909">
    <property type="entry name" value="Ammonium_transp"/>
    <property type="match status" value="1"/>
</dbReference>
<accession>A0A812VAC2</accession>
<evidence type="ECO:0000256" key="3">
    <source>
        <dbReference type="ARBA" id="ARBA00022989"/>
    </source>
</evidence>
<keyword evidence="3 6" id="KW-1133">Transmembrane helix</keyword>
<proteinExistence type="predicted"/>
<gene>
    <name evidence="8" type="primary">AMT1-1</name>
    <name evidence="8" type="ORF">SNEC2469_LOCUS17307</name>
</gene>
<sequence>MPAQKDLISDQAYAQSHIFRPGSPNYDTTVAQLKVAMHTTISAAMGGSASAIGFIGALVYQAASMFPQKMKVDDRVDASLNHHHAWFGFSCKPVSDAEPTCMTGIGGRAIAAQAIMALVIIAWAGTLSRPCLIRIEDDGQATLLRIDEDTEETGMDLTQHSPPKAYAIGPAQSPPY</sequence>
<evidence type="ECO:0000256" key="5">
    <source>
        <dbReference type="SAM" id="MobiDB-lite"/>
    </source>
</evidence>
<evidence type="ECO:0000313" key="8">
    <source>
        <dbReference type="EMBL" id="CAE7606074.1"/>
    </source>
</evidence>